<protein>
    <submittedName>
        <fullName evidence="1">Uncharacterized protein</fullName>
    </submittedName>
</protein>
<accession>A0A9Q0YJA5</accession>
<dbReference type="EMBL" id="JAIZAY010000023">
    <property type="protein sequence ID" value="KAJ8019816.1"/>
    <property type="molecule type" value="Genomic_DNA"/>
</dbReference>
<evidence type="ECO:0000313" key="1">
    <source>
        <dbReference type="EMBL" id="KAJ8019816.1"/>
    </source>
</evidence>
<reference evidence="1" key="1">
    <citation type="submission" date="2021-10" db="EMBL/GenBank/DDBJ databases">
        <title>Tropical sea cucumber genome reveals ecological adaptation and Cuvierian tubules defense mechanism.</title>
        <authorList>
            <person name="Chen T."/>
        </authorList>
    </citation>
    <scope>NUCLEOTIDE SEQUENCE</scope>
    <source>
        <strain evidence="1">Nanhai2018</strain>
        <tissue evidence="1">Muscle</tissue>
    </source>
</reference>
<evidence type="ECO:0000313" key="2">
    <source>
        <dbReference type="Proteomes" id="UP001152320"/>
    </source>
</evidence>
<dbReference type="AlphaFoldDB" id="A0A9Q0YJA5"/>
<sequence>MKRKCREMNLTALAFFLRNEISTTLSEGSPCVTCYNPCHSSLPCSINSLRQAVLPTDQKLQDPERLYLRHQGTRMQVQSQK</sequence>
<organism evidence="1 2">
    <name type="scientific">Holothuria leucospilota</name>
    <name type="common">Black long sea cucumber</name>
    <name type="synonym">Mertensiothuria leucospilota</name>
    <dbReference type="NCBI Taxonomy" id="206669"/>
    <lineage>
        <taxon>Eukaryota</taxon>
        <taxon>Metazoa</taxon>
        <taxon>Echinodermata</taxon>
        <taxon>Eleutherozoa</taxon>
        <taxon>Echinozoa</taxon>
        <taxon>Holothuroidea</taxon>
        <taxon>Aspidochirotacea</taxon>
        <taxon>Aspidochirotida</taxon>
        <taxon>Holothuriidae</taxon>
        <taxon>Holothuria</taxon>
    </lineage>
</organism>
<dbReference type="Proteomes" id="UP001152320">
    <property type="component" value="Chromosome 23"/>
</dbReference>
<comment type="caution">
    <text evidence="1">The sequence shown here is derived from an EMBL/GenBank/DDBJ whole genome shotgun (WGS) entry which is preliminary data.</text>
</comment>
<gene>
    <name evidence="1" type="ORF">HOLleu_41563</name>
</gene>
<proteinExistence type="predicted"/>
<keyword evidence="2" id="KW-1185">Reference proteome</keyword>
<name>A0A9Q0YJA5_HOLLE</name>